<dbReference type="Proteomes" id="UP000028725">
    <property type="component" value="Unassembled WGS sequence"/>
</dbReference>
<organism evidence="1 2">
    <name type="scientific">Hyalangium minutum</name>
    <dbReference type="NCBI Taxonomy" id="394096"/>
    <lineage>
        <taxon>Bacteria</taxon>
        <taxon>Pseudomonadati</taxon>
        <taxon>Myxococcota</taxon>
        <taxon>Myxococcia</taxon>
        <taxon>Myxococcales</taxon>
        <taxon>Cystobacterineae</taxon>
        <taxon>Archangiaceae</taxon>
        <taxon>Hyalangium</taxon>
    </lineage>
</organism>
<dbReference type="STRING" id="394096.DB31_0652"/>
<dbReference type="AlphaFoldDB" id="A0A085WXH6"/>
<evidence type="ECO:0000313" key="2">
    <source>
        <dbReference type="Proteomes" id="UP000028725"/>
    </source>
</evidence>
<sequence length="52" mass="5739">MTPAPVRVKWDCTVSLLLLDSLAGVRYLPLHFIRPQRTEAPSSRAVAHIVGV</sequence>
<protein>
    <submittedName>
        <fullName evidence="1">Uncharacterized protein</fullName>
    </submittedName>
</protein>
<gene>
    <name evidence="1" type="ORF">DB31_0652</name>
</gene>
<name>A0A085WXH6_9BACT</name>
<reference evidence="1 2" key="1">
    <citation type="submission" date="2014-04" db="EMBL/GenBank/DDBJ databases">
        <title>Genome assembly of Hyalangium minutum DSM 14724.</title>
        <authorList>
            <person name="Sharma G."/>
            <person name="Subramanian S."/>
        </authorList>
    </citation>
    <scope>NUCLEOTIDE SEQUENCE [LARGE SCALE GENOMIC DNA]</scope>
    <source>
        <strain evidence="1 2">DSM 14724</strain>
    </source>
</reference>
<keyword evidence="2" id="KW-1185">Reference proteome</keyword>
<proteinExistence type="predicted"/>
<accession>A0A085WXH6</accession>
<comment type="caution">
    <text evidence="1">The sequence shown here is derived from an EMBL/GenBank/DDBJ whole genome shotgun (WGS) entry which is preliminary data.</text>
</comment>
<evidence type="ECO:0000313" key="1">
    <source>
        <dbReference type="EMBL" id="KFE72389.1"/>
    </source>
</evidence>
<dbReference type="EMBL" id="JMCB01000001">
    <property type="protein sequence ID" value="KFE72389.1"/>
    <property type="molecule type" value="Genomic_DNA"/>
</dbReference>